<gene>
    <name evidence="2" type="ORF">PV04_07676</name>
</gene>
<dbReference type="HOGENOM" id="CLU_001570_14_7_1"/>
<dbReference type="STRING" id="5601.A0A0D2FBM3"/>
<dbReference type="GO" id="GO:0016705">
    <property type="term" value="F:oxidoreductase activity, acting on paired donors, with incorporation or reduction of molecular oxygen"/>
    <property type="evidence" value="ECO:0007669"/>
    <property type="project" value="InterPro"/>
</dbReference>
<dbReference type="GO" id="GO:0004497">
    <property type="term" value="F:monooxygenase activity"/>
    <property type="evidence" value="ECO:0007669"/>
    <property type="project" value="InterPro"/>
</dbReference>
<proteinExistence type="predicted"/>
<protein>
    <recommendedName>
        <fullName evidence="4">Pisatin demethylase</fullName>
    </recommendedName>
</protein>
<keyword evidence="1" id="KW-0408">Iron</keyword>
<dbReference type="GO" id="GO:0020037">
    <property type="term" value="F:heme binding"/>
    <property type="evidence" value="ECO:0007669"/>
    <property type="project" value="InterPro"/>
</dbReference>
<dbReference type="InterPro" id="IPR002401">
    <property type="entry name" value="Cyt_P450_E_grp-I"/>
</dbReference>
<keyword evidence="3" id="KW-1185">Reference proteome</keyword>
<dbReference type="InterPro" id="IPR036396">
    <property type="entry name" value="Cyt_P450_sf"/>
</dbReference>
<reference evidence="2 3" key="1">
    <citation type="submission" date="2015-01" db="EMBL/GenBank/DDBJ databases">
        <title>The Genome Sequence of Capronia semiimmersa CBS27337.</title>
        <authorList>
            <consortium name="The Broad Institute Genomics Platform"/>
            <person name="Cuomo C."/>
            <person name="de Hoog S."/>
            <person name="Gorbushina A."/>
            <person name="Stielow B."/>
            <person name="Teixiera M."/>
            <person name="Abouelleil A."/>
            <person name="Chapman S.B."/>
            <person name="Priest M."/>
            <person name="Young S.K."/>
            <person name="Wortman J."/>
            <person name="Nusbaum C."/>
            <person name="Birren B."/>
        </authorList>
    </citation>
    <scope>NUCLEOTIDE SEQUENCE [LARGE SCALE GENOMIC DNA]</scope>
    <source>
        <strain evidence="2 3">CBS 27337</strain>
    </source>
</reference>
<dbReference type="PRINTS" id="PR00463">
    <property type="entry name" value="EP450I"/>
</dbReference>
<dbReference type="InterPro" id="IPR001128">
    <property type="entry name" value="Cyt_P450"/>
</dbReference>
<name>A0A0D2FBM3_9EURO</name>
<accession>A0A0D2FBM3</accession>
<dbReference type="PANTHER" id="PTHR24305">
    <property type="entry name" value="CYTOCHROME P450"/>
    <property type="match status" value="1"/>
</dbReference>
<keyword evidence="1" id="KW-0479">Metal-binding</keyword>
<evidence type="ECO:0000256" key="1">
    <source>
        <dbReference type="PIRSR" id="PIRSR602401-1"/>
    </source>
</evidence>
<dbReference type="PANTHER" id="PTHR24305:SF168">
    <property type="entry name" value="P450, PUTATIVE (EUROFUNG)-RELATED"/>
    <property type="match status" value="1"/>
</dbReference>
<dbReference type="Pfam" id="PF00067">
    <property type="entry name" value="p450"/>
    <property type="match status" value="1"/>
</dbReference>
<evidence type="ECO:0000313" key="2">
    <source>
        <dbReference type="EMBL" id="KIW65413.1"/>
    </source>
</evidence>
<feature type="binding site" description="axial binding residue" evidence="1">
    <location>
        <position position="150"/>
    </location>
    <ligand>
        <name>heme</name>
        <dbReference type="ChEBI" id="CHEBI:30413"/>
    </ligand>
    <ligandPart>
        <name>Fe</name>
        <dbReference type="ChEBI" id="CHEBI:18248"/>
    </ligandPart>
</feature>
<comment type="cofactor">
    <cofactor evidence="1">
        <name>heme</name>
        <dbReference type="ChEBI" id="CHEBI:30413"/>
    </cofactor>
</comment>
<dbReference type="EMBL" id="KN846960">
    <property type="protein sequence ID" value="KIW65413.1"/>
    <property type="molecule type" value="Genomic_DNA"/>
</dbReference>
<evidence type="ECO:0000313" key="3">
    <source>
        <dbReference type="Proteomes" id="UP000054266"/>
    </source>
</evidence>
<dbReference type="Proteomes" id="UP000054266">
    <property type="component" value="Unassembled WGS sequence"/>
</dbReference>
<dbReference type="InterPro" id="IPR050121">
    <property type="entry name" value="Cytochrome_P450_monoxygenase"/>
</dbReference>
<dbReference type="GO" id="GO:0005506">
    <property type="term" value="F:iron ion binding"/>
    <property type="evidence" value="ECO:0007669"/>
    <property type="project" value="InterPro"/>
</dbReference>
<dbReference type="Gene3D" id="1.10.630.10">
    <property type="entry name" value="Cytochrome P450"/>
    <property type="match status" value="1"/>
</dbReference>
<sequence>MRATLLCIMTNPRVYRTIMAEIDDALAKGKIPSGPTDIITEAQARELPYLQACIKEGLRWYPAVTGELSKETPPQGDTICGYFVPGGVKVGASVKALHRNAVLFSPDPDSFRPERWILASEPHGHETSEEKLKEMERNNDLIFGYGKYQCLGKPVAFMELNKVFVELLRRFEFEVRDPLNLWDSRCCGTHLQKDMWVVVRKREPRARKLPT</sequence>
<dbReference type="AlphaFoldDB" id="A0A0D2FBM3"/>
<dbReference type="SUPFAM" id="SSF48264">
    <property type="entry name" value="Cytochrome P450"/>
    <property type="match status" value="1"/>
</dbReference>
<dbReference type="PRINTS" id="PR00385">
    <property type="entry name" value="P450"/>
</dbReference>
<organism evidence="2 3">
    <name type="scientific">Phialophora macrospora</name>
    <dbReference type="NCBI Taxonomy" id="1851006"/>
    <lineage>
        <taxon>Eukaryota</taxon>
        <taxon>Fungi</taxon>
        <taxon>Dikarya</taxon>
        <taxon>Ascomycota</taxon>
        <taxon>Pezizomycotina</taxon>
        <taxon>Eurotiomycetes</taxon>
        <taxon>Chaetothyriomycetidae</taxon>
        <taxon>Chaetothyriales</taxon>
        <taxon>Herpotrichiellaceae</taxon>
        <taxon>Phialophora</taxon>
    </lineage>
</organism>
<evidence type="ECO:0008006" key="4">
    <source>
        <dbReference type="Google" id="ProtNLM"/>
    </source>
</evidence>
<keyword evidence="1" id="KW-0349">Heme</keyword>